<feature type="compositionally biased region" description="Polar residues" evidence="5">
    <location>
        <begin position="564"/>
        <end position="594"/>
    </location>
</feature>
<dbReference type="GO" id="GO:0046872">
    <property type="term" value="F:metal ion binding"/>
    <property type="evidence" value="ECO:0007669"/>
    <property type="project" value="UniProtKB-KW"/>
</dbReference>
<dbReference type="GO" id="GO:0004843">
    <property type="term" value="F:cysteine-type deubiquitinase activity"/>
    <property type="evidence" value="ECO:0007669"/>
    <property type="project" value="UniProtKB-EC"/>
</dbReference>
<dbReference type="PANTHER" id="PTHR21646">
    <property type="entry name" value="UBIQUITIN CARBOXYL-TERMINAL HYDROLASE"/>
    <property type="match status" value="1"/>
</dbReference>
<dbReference type="InterPro" id="IPR050185">
    <property type="entry name" value="Ub_carboxyl-term_hydrolase"/>
</dbReference>
<keyword evidence="9" id="KW-1185">Reference proteome</keyword>
<dbReference type="PROSITE" id="PS50235">
    <property type="entry name" value="USP_3"/>
    <property type="match status" value="1"/>
</dbReference>
<dbReference type="EC" id="3.4.19.12" evidence="3"/>
<evidence type="ECO:0000256" key="3">
    <source>
        <dbReference type="ARBA" id="ARBA00012759"/>
    </source>
</evidence>
<proteinExistence type="predicted"/>
<dbReference type="GO" id="GO:0016579">
    <property type="term" value="P:protein deubiquitination"/>
    <property type="evidence" value="ECO:0007669"/>
    <property type="project" value="InterPro"/>
</dbReference>
<feature type="non-terminal residue" evidence="7">
    <location>
        <position position="684"/>
    </location>
</feature>
<evidence type="ECO:0000259" key="6">
    <source>
        <dbReference type="PROSITE" id="PS50235"/>
    </source>
</evidence>
<name>A0A814YUL2_9BILA</name>
<feature type="region of interest" description="Disordered" evidence="5">
    <location>
        <begin position="539"/>
        <end position="603"/>
    </location>
</feature>
<evidence type="ECO:0000313" key="7">
    <source>
        <dbReference type="EMBL" id="CAF1233504.1"/>
    </source>
</evidence>
<protein>
    <recommendedName>
        <fullName evidence="3">ubiquitinyl hydrolase 1</fullName>
        <ecNumber evidence="3">3.4.19.12</ecNumber>
    </recommendedName>
</protein>
<reference evidence="7" key="1">
    <citation type="submission" date="2021-02" db="EMBL/GenBank/DDBJ databases">
        <authorList>
            <person name="Nowell W R."/>
        </authorList>
    </citation>
    <scope>NUCLEOTIDE SEQUENCE</scope>
</reference>
<dbReference type="EMBL" id="CAJOBC010009771">
    <property type="protein sequence ID" value="CAF3996071.1"/>
    <property type="molecule type" value="Genomic_DNA"/>
</dbReference>
<dbReference type="InterPro" id="IPR001394">
    <property type="entry name" value="Peptidase_C19_UCH"/>
</dbReference>
<dbReference type="AlphaFoldDB" id="A0A814YUL2"/>
<evidence type="ECO:0000256" key="1">
    <source>
        <dbReference type="ARBA" id="ARBA00000707"/>
    </source>
</evidence>
<feature type="compositionally biased region" description="Basic and acidic residues" evidence="5">
    <location>
        <begin position="553"/>
        <end position="563"/>
    </location>
</feature>
<feature type="non-terminal residue" evidence="7">
    <location>
        <position position="1"/>
    </location>
</feature>
<dbReference type="Pfam" id="PF13359">
    <property type="entry name" value="DDE_Tnp_4"/>
    <property type="match status" value="1"/>
</dbReference>
<dbReference type="Proteomes" id="UP000681722">
    <property type="component" value="Unassembled WGS sequence"/>
</dbReference>
<organism evidence="7 9">
    <name type="scientific">Didymodactylos carnosus</name>
    <dbReference type="NCBI Taxonomy" id="1234261"/>
    <lineage>
        <taxon>Eukaryota</taxon>
        <taxon>Metazoa</taxon>
        <taxon>Spiralia</taxon>
        <taxon>Gnathifera</taxon>
        <taxon>Rotifera</taxon>
        <taxon>Eurotatoria</taxon>
        <taxon>Bdelloidea</taxon>
        <taxon>Philodinida</taxon>
        <taxon>Philodinidae</taxon>
        <taxon>Didymodactylos</taxon>
    </lineage>
</organism>
<dbReference type="Pfam" id="PF00443">
    <property type="entry name" value="UCH"/>
    <property type="match status" value="1"/>
</dbReference>
<evidence type="ECO:0000256" key="4">
    <source>
        <dbReference type="ARBA" id="ARBA00022723"/>
    </source>
</evidence>
<dbReference type="InterPro" id="IPR027806">
    <property type="entry name" value="HARBI1_dom"/>
</dbReference>
<comment type="catalytic activity">
    <reaction evidence="1">
        <text>Thiol-dependent hydrolysis of ester, thioester, amide, peptide and isopeptide bonds formed by the C-terminal Gly of ubiquitin (a 76-residue protein attached to proteins as an intracellular targeting signal).</text>
        <dbReference type="EC" id="3.4.19.12"/>
    </reaction>
</comment>
<evidence type="ECO:0000256" key="5">
    <source>
        <dbReference type="SAM" id="MobiDB-lite"/>
    </source>
</evidence>
<comment type="caution">
    <text evidence="7">The sequence shown here is derived from an EMBL/GenBank/DDBJ whole genome shotgun (WGS) entry which is preliminary data.</text>
</comment>
<feature type="domain" description="USP" evidence="6">
    <location>
        <begin position="616"/>
        <end position="684"/>
    </location>
</feature>
<dbReference type="SUPFAM" id="SSF54001">
    <property type="entry name" value="Cysteine proteinases"/>
    <property type="match status" value="1"/>
</dbReference>
<dbReference type="InterPro" id="IPR018200">
    <property type="entry name" value="USP_CS"/>
</dbReference>
<evidence type="ECO:0000313" key="9">
    <source>
        <dbReference type="Proteomes" id="UP000663829"/>
    </source>
</evidence>
<dbReference type="InterPro" id="IPR028889">
    <property type="entry name" value="USP"/>
</dbReference>
<comment type="cofactor">
    <cofactor evidence="2">
        <name>a divalent metal cation</name>
        <dbReference type="ChEBI" id="CHEBI:60240"/>
    </cofactor>
</comment>
<sequence length="684" mass="78966">MPMLFRLHNKENIRQWLQKGDILVVDRGFRDSLEHLKLLGYQTYMRAFLSKGLKQFDTQTANETRFVTKIRWVIESDNGRIKQWRFVRQGSSKFFIKTVGDLVAIVCALLNCYGAPFIQDFSKDKLLGKKMRQLRDQTNELGEYVAKLKSKTEKPIQYKELNAVDTVPDFPRLTLEQLNDINLGTYQLKQAKSYTVEHLSTEGKYIVKVGKQMLDLIRAKMQSRHKNNTSYDVWIKYSKQDILGCMSKLNINFSTLAAKKFNGVFNNDFKYEDLISFIEKQLESANFTLIFLGSTITDQTFSTVKEKIVNNSLIYVVQRLDGGCSNLIDIDTHIKTISSDLDNELKKLESKAKLDICMICTDNILCYNYCCGTKLCKNCFKQTFFNYNQTLKCLICSKQYPNAKFFVSPEILQSLLQLDDAMQLTNNMDFQLCKCGALSHNTTMYSKQQCKQCQRWFCFFCNQDWDVQVKKMQNHKFTCKINCTWETKITYELTKCLYGTTDLFLPNRRCCPKCCQTGAYGKQSMPVAAHDPILRRKRPLAVDGSDPLNQDAAKYRSGDDRTNYSKMQNTNKNTELTSFRTSLDTKSNKNSNQQESHKSQKDSVTTMCKRYVPGLCGLTNIGNTCFMNSALQCLSNIPDLTNYFKNFNETNSITPVTQAYKDLIRSIWSGKYSSVTPKEIKYRV</sequence>
<keyword evidence="4" id="KW-0479">Metal-binding</keyword>
<dbReference type="PROSITE" id="PS00972">
    <property type="entry name" value="USP_1"/>
    <property type="match status" value="1"/>
</dbReference>
<dbReference type="InterPro" id="IPR038765">
    <property type="entry name" value="Papain-like_cys_pep_sf"/>
</dbReference>
<evidence type="ECO:0000313" key="8">
    <source>
        <dbReference type="EMBL" id="CAF3996071.1"/>
    </source>
</evidence>
<gene>
    <name evidence="7" type="ORF">GPM918_LOCUS25293</name>
    <name evidence="8" type="ORF">SRO942_LOCUS25299</name>
</gene>
<accession>A0A814YUL2</accession>
<dbReference type="Proteomes" id="UP000663829">
    <property type="component" value="Unassembled WGS sequence"/>
</dbReference>
<dbReference type="EMBL" id="CAJNOQ010009766">
    <property type="protein sequence ID" value="CAF1233504.1"/>
    <property type="molecule type" value="Genomic_DNA"/>
</dbReference>
<dbReference type="Gene3D" id="3.90.70.10">
    <property type="entry name" value="Cysteine proteinases"/>
    <property type="match status" value="1"/>
</dbReference>
<evidence type="ECO:0000256" key="2">
    <source>
        <dbReference type="ARBA" id="ARBA00001968"/>
    </source>
</evidence>